<dbReference type="EMBL" id="CAJJDO010000037">
    <property type="protein sequence ID" value="CAD8161747.1"/>
    <property type="molecule type" value="Genomic_DNA"/>
</dbReference>
<gene>
    <name evidence="1" type="ORF">PPENT_87.1.T0370001</name>
</gene>
<dbReference type="PANTHER" id="PTHR45333">
    <property type="entry name" value="MEMBRANE PROTEIN-RELATED"/>
    <property type="match status" value="1"/>
</dbReference>
<evidence type="ECO:0000313" key="1">
    <source>
        <dbReference type="EMBL" id="CAD8161747.1"/>
    </source>
</evidence>
<dbReference type="Proteomes" id="UP000689195">
    <property type="component" value="Unassembled WGS sequence"/>
</dbReference>
<keyword evidence="2" id="KW-1185">Reference proteome</keyword>
<evidence type="ECO:0000313" key="2">
    <source>
        <dbReference type="Proteomes" id="UP000689195"/>
    </source>
</evidence>
<reference evidence="1" key="1">
    <citation type="submission" date="2021-01" db="EMBL/GenBank/DDBJ databases">
        <authorList>
            <consortium name="Genoscope - CEA"/>
            <person name="William W."/>
        </authorList>
    </citation>
    <scope>NUCLEOTIDE SEQUENCE</scope>
</reference>
<dbReference type="OrthoDB" id="10486437at2759"/>
<name>A0A8S1UC69_9CILI</name>
<dbReference type="Pfam" id="PF00805">
    <property type="entry name" value="Pentapeptide"/>
    <property type="match status" value="1"/>
</dbReference>
<protein>
    <recommendedName>
        <fullName evidence="3">Pentapeptide repeat-containing protein</fullName>
    </recommendedName>
</protein>
<comment type="caution">
    <text evidence="1">The sequence shown here is derived from an EMBL/GenBank/DDBJ whole genome shotgun (WGS) entry which is preliminary data.</text>
</comment>
<sequence>MALKKMKDSKLDDTSELTKQRAAFKALLTQTEQMMKKIWKVLSQSIKYVYDQIEKENQSYLNLINENTNLAESSYTDIEKLVNIVERSTLNDWNAQKNSYMKELDQTKSWWDQHRKGFIEKSNQGIEYIQKLVKQELEIISLFFEMLTYLQAIDESLYKKIHQILTREKVSDILGFLSKTNNQRFFESLINTQANLKDVKKNSVEYFGSYHKFNKEDFSSETYEKARSDLIKGMKDNKGIIDFIKFLVLLTSIDGKFIQCGSNALNLNVDMRNESLNNIRIENTSLIEVNFVRCNLSGSELDNVDISGLNSNRALLFNCKWKKLKIK</sequence>
<dbReference type="InterPro" id="IPR001646">
    <property type="entry name" value="5peptide_repeat"/>
</dbReference>
<dbReference type="AlphaFoldDB" id="A0A8S1UC69"/>
<evidence type="ECO:0008006" key="3">
    <source>
        <dbReference type="Google" id="ProtNLM"/>
    </source>
</evidence>
<accession>A0A8S1UC69</accession>
<organism evidence="1 2">
    <name type="scientific">Paramecium pentaurelia</name>
    <dbReference type="NCBI Taxonomy" id="43138"/>
    <lineage>
        <taxon>Eukaryota</taxon>
        <taxon>Sar</taxon>
        <taxon>Alveolata</taxon>
        <taxon>Ciliophora</taxon>
        <taxon>Intramacronucleata</taxon>
        <taxon>Oligohymenophorea</taxon>
        <taxon>Peniculida</taxon>
        <taxon>Parameciidae</taxon>
        <taxon>Paramecium</taxon>
    </lineage>
</organism>
<dbReference type="PANTHER" id="PTHR45333:SF1">
    <property type="entry name" value="CHROMOSOME UNDETERMINED SCAFFOLD_625, WHOLE GENOME SHOTGUN SEQUENCE"/>
    <property type="match status" value="1"/>
</dbReference>
<proteinExistence type="predicted"/>